<feature type="compositionally biased region" description="Low complexity" evidence="1">
    <location>
        <begin position="294"/>
        <end position="313"/>
    </location>
</feature>
<feature type="compositionally biased region" description="Polar residues" evidence="1">
    <location>
        <begin position="194"/>
        <end position="203"/>
    </location>
</feature>
<evidence type="ECO:0000313" key="2">
    <source>
        <dbReference type="EMBL" id="SEL58591.1"/>
    </source>
</evidence>
<feature type="compositionally biased region" description="Low complexity" evidence="1">
    <location>
        <begin position="509"/>
        <end position="521"/>
    </location>
</feature>
<feature type="compositionally biased region" description="Gly residues" evidence="1">
    <location>
        <begin position="449"/>
        <end position="465"/>
    </location>
</feature>
<accession>A0A1H7RED0</accession>
<dbReference type="EMBL" id="FOAZ01000010">
    <property type="protein sequence ID" value="SEL58591.1"/>
    <property type="molecule type" value="Genomic_DNA"/>
</dbReference>
<feature type="compositionally biased region" description="Gly residues" evidence="1">
    <location>
        <begin position="549"/>
        <end position="562"/>
    </location>
</feature>
<keyword evidence="3" id="KW-1185">Reference proteome</keyword>
<organism evidence="2 3">
    <name type="scientific">Streptacidiphilus jiangxiensis</name>
    <dbReference type="NCBI Taxonomy" id="235985"/>
    <lineage>
        <taxon>Bacteria</taxon>
        <taxon>Bacillati</taxon>
        <taxon>Actinomycetota</taxon>
        <taxon>Actinomycetes</taxon>
        <taxon>Kitasatosporales</taxon>
        <taxon>Streptomycetaceae</taxon>
        <taxon>Streptacidiphilus</taxon>
    </lineage>
</organism>
<feature type="region of interest" description="Disordered" evidence="1">
    <location>
        <begin position="194"/>
        <end position="597"/>
    </location>
</feature>
<dbReference type="Gene3D" id="1.20.1260.20">
    <property type="entry name" value="PPE superfamily"/>
    <property type="match status" value="1"/>
</dbReference>
<feature type="compositionally biased region" description="Polar residues" evidence="1">
    <location>
        <begin position="257"/>
        <end position="291"/>
    </location>
</feature>
<reference evidence="3" key="1">
    <citation type="submission" date="2016-10" db="EMBL/GenBank/DDBJ databases">
        <authorList>
            <person name="Varghese N."/>
        </authorList>
    </citation>
    <scope>NUCLEOTIDE SEQUENCE [LARGE SCALE GENOMIC DNA]</scope>
    <source>
        <strain evidence="3">DSM 45096 / BCRC 16803 / CGMCC 4.1857 / CIP 109030 / JCM 12277 / KCTC 19219 / NBRC 100920 / 33214</strain>
    </source>
</reference>
<name>A0A1H7RED0_STRJI</name>
<dbReference type="InterPro" id="IPR038332">
    <property type="entry name" value="PPE_sf"/>
</dbReference>
<proteinExistence type="predicted"/>
<feature type="compositionally biased region" description="Gly residues" evidence="1">
    <location>
        <begin position="352"/>
        <end position="372"/>
    </location>
</feature>
<feature type="compositionally biased region" description="Low complexity" evidence="1">
    <location>
        <begin position="222"/>
        <end position="233"/>
    </location>
</feature>
<dbReference type="SUPFAM" id="SSF140453">
    <property type="entry name" value="EsxAB dimer-like"/>
    <property type="match status" value="1"/>
</dbReference>
<dbReference type="OrthoDB" id="4337967at2"/>
<sequence length="597" mass="58478">MRTSDGGGSWSPTTNFEQFSHAQLFDMVNESSPASISSIANTLNSASTQIQSIADDLNTHINQLPWEGTAADSFRTWGRQVVQAVDDLAIFHNNAGLAVQTAGDTLSSVKAGMPPVPTADINLVQNYMQQESCKIPSGPPTVIKGRVQSPSSCLPSKPEEISQSDAYAAQARVDAAHQEAVTQMEKLGGAYNGATQTMDVNTEPQFPPPPTGLMPPPGSGLDGSTTRSGSTGSSSGGAGVTGPSGRGGGGSIGRQPAQGQSVHRKTPTPSQPEGGTATLQGIHTPTSSPGSVKTPGPSGESSPGHSSSSKSGGTPPPGAGTGVLTPPARGGSTRRGGIGKGEPQPSDHPGEPGTGGGTSRGGIGGAKAGRPGGESVDRKAGVPGAEGTAGGSGTTRSALPSGEGGAVRAGSSTPGEAASGTATGSPTARAGLPSEESAGVRSGTAETAGGSGGPMMGGGMGGLGHAGSRSRGRSRRAPYYTEDAKTWATDSTSNPPVVPAGTDAGGRSGAAAEAIGGEAAGTSTERPEAPTEAGSEVRTAAGEGAVGATAGGPVVGSMGGLGHAVSGSRPRGRRGSYYAVDEDPWTSGPATNPAVIE</sequence>
<dbReference type="RefSeq" id="WP_143094448.1">
    <property type="nucleotide sequence ID" value="NZ_BBPN01000018.1"/>
</dbReference>
<feature type="compositionally biased region" description="Low complexity" evidence="1">
    <location>
        <begin position="322"/>
        <end position="331"/>
    </location>
</feature>
<gene>
    <name evidence="2" type="ORF">SAMN05414137_11086</name>
</gene>
<feature type="compositionally biased region" description="Low complexity" evidence="1">
    <location>
        <begin position="409"/>
        <end position="431"/>
    </location>
</feature>
<feature type="compositionally biased region" description="Gly residues" evidence="1">
    <location>
        <begin position="234"/>
        <end position="252"/>
    </location>
</feature>
<feature type="compositionally biased region" description="Pro residues" evidence="1">
    <location>
        <begin position="205"/>
        <end position="218"/>
    </location>
</feature>
<dbReference type="Proteomes" id="UP000183015">
    <property type="component" value="Unassembled WGS sequence"/>
</dbReference>
<dbReference type="InterPro" id="IPR036689">
    <property type="entry name" value="ESAT-6-like_sf"/>
</dbReference>
<dbReference type="STRING" id="235985.SAMN05414137_11086"/>
<evidence type="ECO:0000256" key="1">
    <source>
        <dbReference type="SAM" id="MobiDB-lite"/>
    </source>
</evidence>
<dbReference type="AlphaFoldDB" id="A0A1H7RED0"/>
<protein>
    <submittedName>
        <fullName evidence="2">Uncharacterized conserved protein YukE</fullName>
    </submittedName>
</protein>
<evidence type="ECO:0000313" key="3">
    <source>
        <dbReference type="Proteomes" id="UP000183015"/>
    </source>
</evidence>